<dbReference type="PANTHER" id="PTHR31760">
    <property type="entry name" value="S-ADENOSYL-L-METHIONINE-DEPENDENT METHYLTRANSFERASES SUPERFAMILY PROTEIN"/>
    <property type="match status" value="1"/>
</dbReference>
<comment type="caution">
    <text evidence="7">The sequence shown here is derived from an EMBL/GenBank/DDBJ whole genome shotgun (WGS) entry which is preliminary data.</text>
</comment>
<evidence type="ECO:0000256" key="6">
    <source>
        <dbReference type="SAM" id="MobiDB-lite"/>
    </source>
</evidence>
<keyword evidence="8" id="KW-1185">Reference proteome</keyword>
<evidence type="ECO:0000256" key="2">
    <source>
        <dbReference type="ARBA" id="ARBA00022552"/>
    </source>
</evidence>
<keyword evidence="5" id="KW-0949">S-adenosyl-L-methionine</keyword>
<evidence type="ECO:0000256" key="5">
    <source>
        <dbReference type="ARBA" id="ARBA00022691"/>
    </source>
</evidence>
<dbReference type="Proteomes" id="UP000249390">
    <property type="component" value="Unassembled WGS sequence"/>
</dbReference>
<evidence type="ECO:0000256" key="1">
    <source>
        <dbReference type="ARBA" id="ARBA00022490"/>
    </source>
</evidence>
<keyword evidence="1" id="KW-0963">Cytoplasm</keyword>
<dbReference type="FunFam" id="3.40.50.150:FF:000041">
    <property type="entry name" value="Ribosomal RNA small subunit methyltransferase G"/>
    <property type="match status" value="1"/>
</dbReference>
<keyword evidence="4" id="KW-0808">Transferase</keyword>
<feature type="region of interest" description="Disordered" evidence="6">
    <location>
        <begin position="272"/>
        <end position="291"/>
    </location>
</feature>
<evidence type="ECO:0008006" key="9">
    <source>
        <dbReference type="Google" id="ProtNLM"/>
    </source>
</evidence>
<evidence type="ECO:0000313" key="7">
    <source>
        <dbReference type="EMBL" id="RAL41196.1"/>
    </source>
</evidence>
<evidence type="ECO:0000313" key="8">
    <source>
        <dbReference type="Proteomes" id="UP000249390"/>
    </source>
</evidence>
<gene>
    <name evidence="7" type="ORF">DM860_017745</name>
</gene>
<dbReference type="Pfam" id="PF02527">
    <property type="entry name" value="GidB"/>
    <property type="match status" value="1"/>
</dbReference>
<dbReference type="GO" id="GO:0005829">
    <property type="term" value="C:cytosol"/>
    <property type="evidence" value="ECO:0007669"/>
    <property type="project" value="TreeGrafter"/>
</dbReference>
<dbReference type="SUPFAM" id="SSF53335">
    <property type="entry name" value="S-adenosyl-L-methionine-dependent methyltransferases"/>
    <property type="match status" value="1"/>
</dbReference>
<keyword evidence="3" id="KW-0489">Methyltransferase</keyword>
<dbReference type="InterPro" id="IPR029063">
    <property type="entry name" value="SAM-dependent_MTases_sf"/>
</dbReference>
<protein>
    <recommendedName>
        <fullName evidence="9">Ribosomal RNA small subunit methyltransferase G</fullName>
    </recommendedName>
</protein>
<dbReference type="HAMAP" id="MF_00074">
    <property type="entry name" value="16SrRNA_methyltr_G"/>
    <property type="match status" value="1"/>
</dbReference>
<evidence type="ECO:0000256" key="4">
    <source>
        <dbReference type="ARBA" id="ARBA00022679"/>
    </source>
</evidence>
<dbReference type="NCBIfam" id="TIGR00138">
    <property type="entry name" value="rsmG_gidB"/>
    <property type="match status" value="1"/>
</dbReference>
<keyword evidence="2" id="KW-0698">rRNA processing</keyword>
<sequence length="291" mass="31881">MMSSTTHNFTLLHHHPLSVGATLLKHFSSLRPSILQLTGNSIATAASTAAPAATTSQFRPLSSHQKQQLNAYVGSLLEWNQKMNLTAEREEKDIMERHIADSLAMIDPIRDSYLSSRCGDSCENLRVVDVGSGAGLPGLVLAIACPDWRVTLLESMNKRCQFLEHVAEKNSLSNVEVIRERAENLGQNKDYRESFDVAVGRAVADMRVLAEYCLPLVRVGGLFVAAKGHDPQEEVRRAERAIHLMGGTILQTCNVDSHSKYGQRTAVVCVKGGPSPKKYPRDPGTPARSPL</sequence>
<dbReference type="EMBL" id="NQVE01000190">
    <property type="protein sequence ID" value="RAL41196.1"/>
    <property type="molecule type" value="Genomic_DNA"/>
</dbReference>
<evidence type="ECO:0000256" key="3">
    <source>
        <dbReference type="ARBA" id="ARBA00022603"/>
    </source>
</evidence>
<dbReference type="CDD" id="cd02440">
    <property type="entry name" value="AdoMet_MTases"/>
    <property type="match status" value="1"/>
</dbReference>
<reference evidence="7 8" key="1">
    <citation type="submission" date="2018-06" db="EMBL/GenBank/DDBJ databases">
        <title>The Genome of Cuscuta australis (Dodder) Provides Insight into the Evolution of Plant Parasitism.</title>
        <authorList>
            <person name="Liu H."/>
        </authorList>
    </citation>
    <scope>NUCLEOTIDE SEQUENCE [LARGE SCALE GENOMIC DNA]</scope>
    <source>
        <strain evidence="8">cv. Yunnan</strain>
        <tissue evidence="7">Vines</tissue>
    </source>
</reference>
<proteinExistence type="inferred from homology"/>
<dbReference type="InterPro" id="IPR003682">
    <property type="entry name" value="rRNA_ssu_MeTfrase_G"/>
</dbReference>
<dbReference type="GO" id="GO:0070043">
    <property type="term" value="F:rRNA (guanine-N7-)-methyltransferase activity"/>
    <property type="evidence" value="ECO:0007669"/>
    <property type="project" value="TreeGrafter"/>
</dbReference>
<accession>A0A328D6L9</accession>
<name>A0A328D6L9_9ASTE</name>
<dbReference type="AlphaFoldDB" id="A0A328D6L9"/>
<dbReference type="Gene3D" id="3.40.50.150">
    <property type="entry name" value="Vaccinia Virus protein VP39"/>
    <property type="match status" value="1"/>
</dbReference>
<dbReference type="PANTHER" id="PTHR31760:SF0">
    <property type="entry name" value="S-ADENOSYL-L-METHIONINE-DEPENDENT METHYLTRANSFERASES SUPERFAMILY PROTEIN"/>
    <property type="match status" value="1"/>
</dbReference>
<organism evidence="7 8">
    <name type="scientific">Cuscuta australis</name>
    <dbReference type="NCBI Taxonomy" id="267555"/>
    <lineage>
        <taxon>Eukaryota</taxon>
        <taxon>Viridiplantae</taxon>
        <taxon>Streptophyta</taxon>
        <taxon>Embryophyta</taxon>
        <taxon>Tracheophyta</taxon>
        <taxon>Spermatophyta</taxon>
        <taxon>Magnoliopsida</taxon>
        <taxon>eudicotyledons</taxon>
        <taxon>Gunneridae</taxon>
        <taxon>Pentapetalae</taxon>
        <taxon>asterids</taxon>
        <taxon>lamiids</taxon>
        <taxon>Solanales</taxon>
        <taxon>Convolvulaceae</taxon>
        <taxon>Cuscuteae</taxon>
        <taxon>Cuscuta</taxon>
        <taxon>Cuscuta subgen. Grammica</taxon>
        <taxon>Cuscuta sect. Cleistogrammica</taxon>
    </lineage>
</organism>